<keyword evidence="1" id="KW-0472">Membrane</keyword>
<evidence type="ECO:0000256" key="1">
    <source>
        <dbReference type="SAM" id="Phobius"/>
    </source>
</evidence>
<feature type="transmembrane region" description="Helical" evidence="1">
    <location>
        <begin position="35"/>
        <end position="56"/>
    </location>
</feature>
<keyword evidence="3" id="KW-1185">Reference proteome</keyword>
<keyword evidence="1" id="KW-1133">Transmembrane helix</keyword>
<dbReference type="RefSeq" id="WP_227600026.1">
    <property type="nucleotide sequence ID" value="NZ_DBFBDK010000109.1"/>
</dbReference>
<feature type="transmembrane region" description="Helical" evidence="1">
    <location>
        <begin position="68"/>
        <end position="87"/>
    </location>
</feature>
<keyword evidence="1" id="KW-0812">Transmembrane</keyword>
<dbReference type="Pfam" id="PF04474">
    <property type="entry name" value="DUF554"/>
    <property type="match status" value="1"/>
</dbReference>
<dbReference type="GeneID" id="98660689"/>
<dbReference type="Proteomes" id="UP001298753">
    <property type="component" value="Unassembled WGS sequence"/>
</dbReference>
<evidence type="ECO:0000313" key="2">
    <source>
        <dbReference type="EMBL" id="MCC2175829.1"/>
    </source>
</evidence>
<protein>
    <submittedName>
        <fullName evidence="2">DUF554 domain-containing protein</fullName>
    </submittedName>
</protein>
<dbReference type="EMBL" id="JAJEPX010000002">
    <property type="protein sequence ID" value="MCC2175829.1"/>
    <property type="molecule type" value="Genomic_DNA"/>
</dbReference>
<accession>A0AAW4VYR2</accession>
<evidence type="ECO:0000313" key="3">
    <source>
        <dbReference type="Proteomes" id="UP001298753"/>
    </source>
</evidence>
<feature type="transmembrane region" description="Helical" evidence="1">
    <location>
        <begin position="6"/>
        <end position="23"/>
    </location>
</feature>
<feature type="transmembrane region" description="Helical" evidence="1">
    <location>
        <begin position="221"/>
        <end position="241"/>
    </location>
</feature>
<comment type="caution">
    <text evidence="2">The sequence shown here is derived from an EMBL/GenBank/DDBJ whole genome shotgun (WGS) entry which is preliminary data.</text>
</comment>
<gene>
    <name evidence="2" type="ORF">LKD22_01570</name>
</gene>
<dbReference type="AlphaFoldDB" id="A0AAW4VYR2"/>
<proteinExistence type="predicted"/>
<dbReference type="InterPro" id="IPR007563">
    <property type="entry name" value="DUF554"/>
</dbReference>
<sequence>MIGLGTIVNVGTVLIGTTIGILLKNGLPKRFEKTVMQGLGLSTCFIGIGGTLSEVLTIQDGEIGTQHTMLLILCLALGAVIGEALNIEQRLEDFGAFCQSHFAAKGDSRFVEGFVTASLLFCVGAMSIVGALNDGLNGDPTMLIAKAILDGVASILFAASLGKGVYLSIVPIFFYQGGITLMARFIRPWLTDVLIGQMSCVGSVLIFAISLNLIFNSKLRVGNLLPAIFLPVLFFFLAQFFPTLGTL</sequence>
<organism evidence="2 3">
    <name type="scientific">Agathobaculum butyriciproducens</name>
    <dbReference type="NCBI Taxonomy" id="1628085"/>
    <lineage>
        <taxon>Bacteria</taxon>
        <taxon>Bacillati</taxon>
        <taxon>Bacillota</taxon>
        <taxon>Clostridia</taxon>
        <taxon>Eubacteriales</taxon>
        <taxon>Butyricicoccaceae</taxon>
        <taxon>Agathobaculum</taxon>
    </lineage>
</organism>
<dbReference type="PANTHER" id="PTHR36111:SF2">
    <property type="entry name" value="INNER MEMBRANE PROTEIN"/>
    <property type="match status" value="1"/>
</dbReference>
<reference evidence="2 3" key="1">
    <citation type="submission" date="2021-10" db="EMBL/GenBank/DDBJ databases">
        <title>Anaerobic single-cell dispensing facilitates the cultivation of human gut bacteria.</title>
        <authorList>
            <person name="Afrizal A."/>
        </authorList>
    </citation>
    <scope>NUCLEOTIDE SEQUENCE [LARGE SCALE GENOMIC DNA]</scope>
    <source>
        <strain evidence="2 3">CLA-AA-H270</strain>
    </source>
</reference>
<feature type="transmembrane region" description="Helical" evidence="1">
    <location>
        <begin position="193"/>
        <end position="214"/>
    </location>
</feature>
<feature type="transmembrane region" description="Helical" evidence="1">
    <location>
        <begin position="108"/>
        <end position="129"/>
    </location>
</feature>
<dbReference type="PANTHER" id="PTHR36111">
    <property type="entry name" value="INNER MEMBRANE PROTEIN-RELATED"/>
    <property type="match status" value="1"/>
</dbReference>
<name>A0AAW4VYR2_9FIRM</name>